<name>A0A1H4AVJ7_ALKAM</name>
<dbReference type="PROSITE" id="PS51371">
    <property type="entry name" value="CBS"/>
    <property type="match status" value="2"/>
</dbReference>
<feature type="domain" description="CBS" evidence="3">
    <location>
        <begin position="11"/>
        <end position="69"/>
    </location>
</feature>
<evidence type="ECO:0000256" key="1">
    <source>
        <dbReference type="ARBA" id="ARBA00023122"/>
    </source>
</evidence>
<dbReference type="SMART" id="SM00116">
    <property type="entry name" value="CBS"/>
    <property type="match status" value="2"/>
</dbReference>
<dbReference type="InterPro" id="IPR000644">
    <property type="entry name" value="CBS_dom"/>
</dbReference>
<gene>
    <name evidence="4" type="ORF">SAMN04488051_10345</name>
</gene>
<keyword evidence="1 2" id="KW-0129">CBS domain</keyword>
<dbReference type="Proteomes" id="UP000198773">
    <property type="component" value="Unassembled WGS sequence"/>
</dbReference>
<evidence type="ECO:0000259" key="3">
    <source>
        <dbReference type="PROSITE" id="PS51371"/>
    </source>
</evidence>
<dbReference type="EMBL" id="FNRM01000003">
    <property type="protein sequence ID" value="SEA39858.1"/>
    <property type="molecule type" value="Genomic_DNA"/>
</dbReference>
<dbReference type="Gene3D" id="3.10.580.10">
    <property type="entry name" value="CBS-domain"/>
    <property type="match status" value="1"/>
</dbReference>
<sequence length="132" mass="14801">MDSVRLVKDIMVKQVVTVSPFTTLREALSLMKKHDLKSLVVEKQQPHDAYGLITHTNILKTIVAESGDIDLLHVYDIYTKPVVAVGEDLAVKHVAALMSQQRIKRVLVLNNNELAGLVTMQDIMEPILKMVE</sequence>
<dbReference type="RefSeq" id="WP_091341190.1">
    <property type="nucleotide sequence ID" value="NZ_FNRM01000003.1"/>
</dbReference>
<dbReference type="AlphaFoldDB" id="A0A1H4AVJ7"/>
<dbReference type="PANTHER" id="PTHR43080">
    <property type="entry name" value="CBS DOMAIN-CONTAINING PROTEIN CBSX3, MITOCHONDRIAL"/>
    <property type="match status" value="1"/>
</dbReference>
<reference evidence="4 5" key="1">
    <citation type="submission" date="2016-10" db="EMBL/GenBank/DDBJ databases">
        <authorList>
            <person name="de Groot N.N."/>
        </authorList>
    </citation>
    <scope>NUCLEOTIDE SEQUENCE [LARGE SCALE GENOMIC DNA]</scope>
    <source>
        <strain evidence="4 5">CGMCC 1.3430</strain>
    </source>
</reference>
<dbReference type="STRING" id="152573.SAMN04488051_10345"/>
<evidence type="ECO:0000256" key="2">
    <source>
        <dbReference type="PROSITE-ProRule" id="PRU00703"/>
    </source>
</evidence>
<dbReference type="SUPFAM" id="SSF54631">
    <property type="entry name" value="CBS-domain pair"/>
    <property type="match status" value="1"/>
</dbReference>
<accession>A0A1H4AVJ7</accession>
<keyword evidence="5" id="KW-1185">Reference proteome</keyword>
<feature type="domain" description="CBS" evidence="3">
    <location>
        <begin position="78"/>
        <end position="132"/>
    </location>
</feature>
<evidence type="ECO:0000313" key="5">
    <source>
        <dbReference type="Proteomes" id="UP000198773"/>
    </source>
</evidence>
<evidence type="ECO:0000313" key="4">
    <source>
        <dbReference type="EMBL" id="SEA39858.1"/>
    </source>
</evidence>
<dbReference type="OrthoDB" id="9771532at2"/>
<dbReference type="Pfam" id="PF00571">
    <property type="entry name" value="CBS"/>
    <property type="match status" value="2"/>
</dbReference>
<protein>
    <submittedName>
        <fullName evidence="4">CBS domain-containing protein</fullName>
    </submittedName>
</protein>
<organism evidence="4 5">
    <name type="scientific">Alkalimonas amylolytica</name>
    <dbReference type="NCBI Taxonomy" id="152573"/>
    <lineage>
        <taxon>Bacteria</taxon>
        <taxon>Pseudomonadati</taxon>
        <taxon>Pseudomonadota</taxon>
        <taxon>Gammaproteobacteria</taxon>
        <taxon>Alkalimonas</taxon>
    </lineage>
</organism>
<dbReference type="PANTHER" id="PTHR43080:SF2">
    <property type="entry name" value="CBS DOMAIN-CONTAINING PROTEIN"/>
    <property type="match status" value="1"/>
</dbReference>
<proteinExistence type="predicted"/>
<dbReference type="InterPro" id="IPR051257">
    <property type="entry name" value="Diverse_CBS-Domain"/>
</dbReference>
<dbReference type="InterPro" id="IPR046342">
    <property type="entry name" value="CBS_dom_sf"/>
</dbReference>